<gene>
    <name evidence="3" type="ORF">BDQ12DRAFT_678445</name>
</gene>
<feature type="binding site" evidence="1">
    <location>
        <position position="206"/>
    </location>
    <ligand>
        <name>Zn(2+)</name>
        <dbReference type="ChEBI" id="CHEBI:29105"/>
    </ligand>
</feature>
<evidence type="ECO:0000313" key="4">
    <source>
        <dbReference type="Proteomes" id="UP000308652"/>
    </source>
</evidence>
<evidence type="ECO:0008006" key="5">
    <source>
        <dbReference type="Google" id="ProtNLM"/>
    </source>
</evidence>
<keyword evidence="1" id="KW-0862">Zinc</keyword>
<feature type="binding site" evidence="1">
    <location>
        <position position="127"/>
    </location>
    <ligand>
        <name>Zn(2+)</name>
        <dbReference type="ChEBI" id="CHEBI:29105"/>
    </ligand>
</feature>
<dbReference type="SMART" id="SM01388">
    <property type="entry name" value="Mob1_phocein"/>
    <property type="match status" value="1"/>
</dbReference>
<feature type="region of interest" description="Disordered" evidence="2">
    <location>
        <begin position="61"/>
        <end position="87"/>
    </location>
</feature>
<keyword evidence="4" id="KW-1185">Reference proteome</keyword>
<protein>
    <recommendedName>
        <fullName evidence="5">Mob1/phocein</fullName>
    </recommendedName>
</protein>
<evidence type="ECO:0000256" key="2">
    <source>
        <dbReference type="SAM" id="MobiDB-lite"/>
    </source>
</evidence>
<feature type="compositionally biased region" description="Low complexity" evidence="2">
    <location>
        <begin position="568"/>
        <end position="582"/>
    </location>
</feature>
<feature type="compositionally biased region" description="Polar residues" evidence="2">
    <location>
        <begin position="452"/>
        <end position="468"/>
    </location>
</feature>
<name>A0A5C3MKS2_9AGAR</name>
<feature type="compositionally biased region" description="Acidic residues" evidence="2">
    <location>
        <begin position="478"/>
        <end position="497"/>
    </location>
</feature>
<feature type="compositionally biased region" description="Low complexity" evidence="2">
    <location>
        <begin position="611"/>
        <end position="621"/>
    </location>
</feature>
<sequence>MAAIIQRPLRGSRITSFYPVKSLPSLSSLDSAFQLQEYISLLIRLDVHDVDAIVSLPGKSAGKEKEVDTGNDEEQSGKAEEKEGEKGKSDVAVDEACWIYEQLRRLAQDLTHPLITTLQQECTRASCPEMKAGEWLYLCVAHGNDGAMEQCCAIDYILHTLDSATALLNSPRAFPSRLQIPQTSHRHFSSLARRLGRIFAHAYFHHREAFEQAEVESSLYARFLALTSRFDLVPSEFLVIPPSAVFSHLDDEHGGRGEDRGHERDAEPPRLLGAAVDSQAERDHEAERERSRAPQQPLYVPQESRPKSRSPPGLGNEDDSGTESPRRGRNRTDTMVLSDASMIVDELQKLGEEEGIKTARPGPETEEKYDADDNPEERPEEPHVAQENIQVELVETVESEEELPQEPVPEPAEPPIATESASPNTELEKAAPAEALSAENVEPAKDEEVPDATSTSLLEPAASSSTGAGRSVTPDVPQDAENDAESEPIPESTEETEPPAVEETPVTAGEETSAANAVDVEAVDELTIPLPTEPLAPAVDNISAFSGEKTEVESSTEGEAPTPTSTVDELSAAPESAPPADEITSEPTLAVVETSTLSETHAEEPVVADIPASSSPAPSTSLDLEHESFADTSRTPQTPNDEEEEIPAEKEVEEVDAVKEQVDVEDTGKE</sequence>
<dbReference type="Proteomes" id="UP000308652">
    <property type="component" value="Unassembled WGS sequence"/>
</dbReference>
<reference evidence="3 4" key="1">
    <citation type="journal article" date="2019" name="Nat. Ecol. Evol.">
        <title>Megaphylogeny resolves global patterns of mushroom evolution.</title>
        <authorList>
            <person name="Varga T."/>
            <person name="Krizsan K."/>
            <person name="Foldi C."/>
            <person name="Dima B."/>
            <person name="Sanchez-Garcia M."/>
            <person name="Sanchez-Ramirez S."/>
            <person name="Szollosi G.J."/>
            <person name="Szarkandi J.G."/>
            <person name="Papp V."/>
            <person name="Albert L."/>
            <person name="Andreopoulos W."/>
            <person name="Angelini C."/>
            <person name="Antonin V."/>
            <person name="Barry K.W."/>
            <person name="Bougher N.L."/>
            <person name="Buchanan P."/>
            <person name="Buyck B."/>
            <person name="Bense V."/>
            <person name="Catcheside P."/>
            <person name="Chovatia M."/>
            <person name="Cooper J."/>
            <person name="Damon W."/>
            <person name="Desjardin D."/>
            <person name="Finy P."/>
            <person name="Geml J."/>
            <person name="Haridas S."/>
            <person name="Hughes K."/>
            <person name="Justo A."/>
            <person name="Karasinski D."/>
            <person name="Kautmanova I."/>
            <person name="Kiss B."/>
            <person name="Kocsube S."/>
            <person name="Kotiranta H."/>
            <person name="LaButti K.M."/>
            <person name="Lechner B.E."/>
            <person name="Liimatainen K."/>
            <person name="Lipzen A."/>
            <person name="Lukacs Z."/>
            <person name="Mihaltcheva S."/>
            <person name="Morgado L.N."/>
            <person name="Niskanen T."/>
            <person name="Noordeloos M.E."/>
            <person name="Ohm R.A."/>
            <person name="Ortiz-Santana B."/>
            <person name="Ovrebo C."/>
            <person name="Racz N."/>
            <person name="Riley R."/>
            <person name="Savchenko A."/>
            <person name="Shiryaev A."/>
            <person name="Soop K."/>
            <person name="Spirin V."/>
            <person name="Szebenyi C."/>
            <person name="Tomsovsky M."/>
            <person name="Tulloss R.E."/>
            <person name="Uehling J."/>
            <person name="Grigoriev I.V."/>
            <person name="Vagvolgyi C."/>
            <person name="Papp T."/>
            <person name="Martin F.M."/>
            <person name="Miettinen O."/>
            <person name="Hibbett D.S."/>
            <person name="Nagy L.G."/>
        </authorList>
    </citation>
    <scope>NUCLEOTIDE SEQUENCE [LARGE SCALE GENOMIC DNA]</scope>
    <source>
        <strain evidence="3 4">CBS 166.37</strain>
    </source>
</reference>
<feature type="compositionally biased region" description="Acidic residues" evidence="2">
    <location>
        <begin position="395"/>
        <end position="404"/>
    </location>
</feature>
<accession>A0A5C3MKS2</accession>
<organism evidence="3 4">
    <name type="scientific">Crucibulum laeve</name>
    <dbReference type="NCBI Taxonomy" id="68775"/>
    <lineage>
        <taxon>Eukaryota</taxon>
        <taxon>Fungi</taxon>
        <taxon>Dikarya</taxon>
        <taxon>Basidiomycota</taxon>
        <taxon>Agaricomycotina</taxon>
        <taxon>Agaricomycetes</taxon>
        <taxon>Agaricomycetidae</taxon>
        <taxon>Agaricales</taxon>
        <taxon>Agaricineae</taxon>
        <taxon>Nidulariaceae</taxon>
        <taxon>Crucibulum</taxon>
    </lineage>
</organism>
<feature type="compositionally biased region" description="Basic and acidic residues" evidence="2">
    <location>
        <begin position="75"/>
        <end position="87"/>
    </location>
</feature>
<feature type="region of interest" description="Disordered" evidence="2">
    <location>
        <begin position="249"/>
        <end position="652"/>
    </location>
</feature>
<feature type="compositionally biased region" description="Basic and acidic residues" evidence="2">
    <location>
        <begin position="346"/>
        <end position="368"/>
    </location>
</feature>
<feature type="compositionally biased region" description="Acidic residues" evidence="2">
    <location>
        <begin position="640"/>
        <end position="652"/>
    </location>
</feature>
<feature type="compositionally biased region" description="Polar residues" evidence="2">
    <location>
        <begin position="630"/>
        <end position="639"/>
    </location>
</feature>
<dbReference type="Pfam" id="PF03637">
    <property type="entry name" value="Mob1_phocein"/>
    <property type="match status" value="1"/>
</dbReference>
<feature type="compositionally biased region" description="Low complexity" evidence="2">
    <location>
        <begin position="498"/>
        <end position="507"/>
    </location>
</feature>
<dbReference type="EMBL" id="ML213594">
    <property type="protein sequence ID" value="TFK41761.1"/>
    <property type="molecule type" value="Genomic_DNA"/>
</dbReference>
<dbReference type="PANTHER" id="PTHR22599">
    <property type="entry name" value="MPS ONE BINDER KINASE ACTIVATOR-LIKE MOB"/>
    <property type="match status" value="1"/>
</dbReference>
<dbReference type="OrthoDB" id="10262609at2759"/>
<evidence type="ECO:0000256" key="1">
    <source>
        <dbReference type="PIRSR" id="PIRSR605301-1"/>
    </source>
</evidence>
<feature type="compositionally biased region" description="Polar residues" evidence="2">
    <location>
        <begin position="553"/>
        <end position="567"/>
    </location>
</feature>
<dbReference type="InterPro" id="IPR036703">
    <property type="entry name" value="MOB_kinase_act_sf"/>
</dbReference>
<keyword evidence="1" id="KW-0479">Metal-binding</keyword>
<dbReference type="Gene3D" id="1.20.140.30">
    <property type="entry name" value="MOB kinase activator"/>
    <property type="match status" value="1"/>
</dbReference>
<feature type="compositionally biased region" description="Basic and acidic residues" evidence="2">
    <location>
        <begin position="279"/>
        <end position="292"/>
    </location>
</feature>
<dbReference type="STRING" id="68775.A0A5C3MKS2"/>
<feature type="binding site" evidence="1">
    <location>
        <position position="122"/>
    </location>
    <ligand>
        <name>Zn(2+)</name>
        <dbReference type="ChEBI" id="CHEBI:29105"/>
    </ligand>
</feature>
<proteinExistence type="predicted"/>
<evidence type="ECO:0000313" key="3">
    <source>
        <dbReference type="EMBL" id="TFK41761.1"/>
    </source>
</evidence>
<feature type="binding site" evidence="1">
    <location>
        <position position="201"/>
    </location>
    <ligand>
        <name>Zn(2+)</name>
        <dbReference type="ChEBI" id="CHEBI:29105"/>
    </ligand>
</feature>
<dbReference type="InterPro" id="IPR005301">
    <property type="entry name" value="MOB_kinase_act_fam"/>
</dbReference>
<feature type="compositionally biased region" description="Basic and acidic residues" evidence="2">
    <location>
        <begin position="249"/>
        <end position="268"/>
    </location>
</feature>
<dbReference type="AlphaFoldDB" id="A0A5C3MKS2"/>
<dbReference type="SUPFAM" id="SSF101152">
    <property type="entry name" value="Mob1/phocein"/>
    <property type="match status" value="1"/>
</dbReference>